<keyword evidence="6" id="KW-1185">Reference proteome</keyword>
<dbReference type="Proteomes" id="UP000799444">
    <property type="component" value="Unassembled WGS sequence"/>
</dbReference>
<dbReference type="SUPFAM" id="SSF54106">
    <property type="entry name" value="LysM domain"/>
    <property type="match status" value="2"/>
</dbReference>
<evidence type="ECO:0000256" key="1">
    <source>
        <dbReference type="ARBA" id="ARBA00022669"/>
    </source>
</evidence>
<feature type="chain" id="PRO_5040329200" description="LysM domain-containing protein" evidence="3">
    <location>
        <begin position="28"/>
        <end position="447"/>
    </location>
</feature>
<proteinExistence type="predicted"/>
<keyword evidence="3" id="KW-0732">Signal</keyword>
<dbReference type="SMART" id="SM00257">
    <property type="entry name" value="LysM"/>
    <property type="match status" value="3"/>
</dbReference>
<accession>A0A9P4QPT4</accession>
<dbReference type="PROSITE" id="PS51782">
    <property type="entry name" value="LYSM"/>
    <property type="match status" value="3"/>
</dbReference>
<dbReference type="InterPro" id="IPR018392">
    <property type="entry name" value="LysM"/>
</dbReference>
<evidence type="ECO:0000259" key="4">
    <source>
        <dbReference type="PROSITE" id="PS51782"/>
    </source>
</evidence>
<dbReference type="PANTHER" id="PTHR34997:SF16">
    <property type="entry name" value="LYSM DOMAIN-CONTAINING PROTEIN"/>
    <property type="match status" value="1"/>
</dbReference>
<dbReference type="InterPro" id="IPR052210">
    <property type="entry name" value="LysM1-like"/>
</dbReference>
<dbReference type="EMBL" id="ML996195">
    <property type="protein sequence ID" value="KAF2731447.1"/>
    <property type="molecule type" value="Genomic_DNA"/>
</dbReference>
<feature type="signal peptide" evidence="3">
    <location>
        <begin position="1"/>
        <end position="27"/>
    </location>
</feature>
<dbReference type="GO" id="GO:0008061">
    <property type="term" value="F:chitin binding"/>
    <property type="evidence" value="ECO:0007669"/>
    <property type="project" value="UniProtKB-KW"/>
</dbReference>
<dbReference type="PANTHER" id="PTHR34997">
    <property type="entry name" value="AM15"/>
    <property type="match status" value="1"/>
</dbReference>
<organism evidence="5 6">
    <name type="scientific">Polyplosphaeria fusca</name>
    <dbReference type="NCBI Taxonomy" id="682080"/>
    <lineage>
        <taxon>Eukaryota</taxon>
        <taxon>Fungi</taxon>
        <taxon>Dikarya</taxon>
        <taxon>Ascomycota</taxon>
        <taxon>Pezizomycotina</taxon>
        <taxon>Dothideomycetes</taxon>
        <taxon>Pleosporomycetidae</taxon>
        <taxon>Pleosporales</taxon>
        <taxon>Tetraplosphaeriaceae</taxon>
        <taxon>Polyplosphaeria</taxon>
    </lineage>
</organism>
<gene>
    <name evidence="5" type="ORF">EJ04DRAFT_579087</name>
</gene>
<dbReference type="AlphaFoldDB" id="A0A9P4QPT4"/>
<dbReference type="InterPro" id="IPR036779">
    <property type="entry name" value="LysM_dom_sf"/>
</dbReference>
<dbReference type="CDD" id="cd00118">
    <property type="entry name" value="LysM"/>
    <property type="match status" value="3"/>
</dbReference>
<dbReference type="Gene3D" id="3.10.350.10">
    <property type="entry name" value="LysM domain"/>
    <property type="match status" value="3"/>
</dbReference>
<reference evidence="5" key="1">
    <citation type="journal article" date="2020" name="Stud. Mycol.">
        <title>101 Dothideomycetes genomes: a test case for predicting lifestyles and emergence of pathogens.</title>
        <authorList>
            <person name="Haridas S."/>
            <person name="Albert R."/>
            <person name="Binder M."/>
            <person name="Bloem J."/>
            <person name="Labutti K."/>
            <person name="Salamov A."/>
            <person name="Andreopoulos B."/>
            <person name="Baker S."/>
            <person name="Barry K."/>
            <person name="Bills G."/>
            <person name="Bluhm B."/>
            <person name="Cannon C."/>
            <person name="Castanera R."/>
            <person name="Culley D."/>
            <person name="Daum C."/>
            <person name="Ezra D."/>
            <person name="Gonzalez J."/>
            <person name="Henrissat B."/>
            <person name="Kuo A."/>
            <person name="Liang C."/>
            <person name="Lipzen A."/>
            <person name="Lutzoni F."/>
            <person name="Magnuson J."/>
            <person name="Mondo S."/>
            <person name="Nolan M."/>
            <person name="Ohm R."/>
            <person name="Pangilinan J."/>
            <person name="Park H.-J."/>
            <person name="Ramirez L."/>
            <person name="Alfaro M."/>
            <person name="Sun H."/>
            <person name="Tritt A."/>
            <person name="Yoshinaga Y."/>
            <person name="Zwiers L.-H."/>
            <person name="Turgeon B."/>
            <person name="Goodwin S."/>
            <person name="Spatafora J."/>
            <person name="Crous P."/>
            <person name="Grigoriev I."/>
        </authorList>
    </citation>
    <scope>NUCLEOTIDE SEQUENCE</scope>
    <source>
        <strain evidence="5">CBS 125425</strain>
    </source>
</reference>
<keyword evidence="1" id="KW-0147">Chitin-binding</keyword>
<feature type="domain" description="LysM" evidence="4">
    <location>
        <begin position="215"/>
        <end position="261"/>
    </location>
</feature>
<evidence type="ECO:0000256" key="3">
    <source>
        <dbReference type="SAM" id="SignalP"/>
    </source>
</evidence>
<name>A0A9P4QPT4_9PLEO</name>
<dbReference type="OrthoDB" id="5985073at2759"/>
<comment type="caution">
    <text evidence="5">The sequence shown here is derived from an EMBL/GenBank/DDBJ whole genome shotgun (WGS) entry which is preliminary data.</text>
</comment>
<sequence>MMHSNCFQTYIVLLVFFLNSLRPHAFSIYNGTTLDVTLGDSCANALSVNIDCAGYVQTFMMLSYRGSLENITLTNEICTSSCSSSLKSWFDAVSQKCVGKTLNDAIPTKFGGYMWAGFNETCVKDPKTKQYCNDIIFNFTQVDDFTKMPKTELCHTCNIRRLALMQSSQYSIYDEYYKLELEYVYAQCGTKGPTDIPPPLTTKQPDSAPYCVTGKRYTTVKGDTCESIANASSVSSATLYMGNQAILPDCRDVDAGVSLCLPMTCQTYYIQPDDTCTSIESTLGLGYGQLRNWNSWLSQDCSNLHPATDFYGKTICVSPQGGTFSGTFPPPAPTSNPGLGDGYTRTAIPPPSGATVAQGTTLNCGKWYVVKGGDTCSAICIQGGITASLFRQVNPSLEKGNCDSALRPQTAVCVGPTYSWNTTLLVTTSTVATAFSIPTGSNSSFAE</sequence>
<feature type="domain" description="LysM" evidence="4">
    <location>
        <begin position="266"/>
        <end position="312"/>
    </location>
</feature>
<keyword evidence="2" id="KW-0843">Virulence</keyword>
<evidence type="ECO:0000313" key="6">
    <source>
        <dbReference type="Proteomes" id="UP000799444"/>
    </source>
</evidence>
<protein>
    <recommendedName>
        <fullName evidence="4">LysM domain-containing protein</fullName>
    </recommendedName>
</protein>
<dbReference type="Pfam" id="PF01476">
    <property type="entry name" value="LysM"/>
    <property type="match status" value="3"/>
</dbReference>
<feature type="domain" description="LysM" evidence="4">
    <location>
        <begin position="366"/>
        <end position="414"/>
    </location>
</feature>
<evidence type="ECO:0000256" key="2">
    <source>
        <dbReference type="ARBA" id="ARBA00023026"/>
    </source>
</evidence>
<evidence type="ECO:0000313" key="5">
    <source>
        <dbReference type="EMBL" id="KAF2731447.1"/>
    </source>
</evidence>